<dbReference type="PANTHER" id="PTHR30572">
    <property type="entry name" value="MEMBRANE COMPONENT OF TRANSPORTER-RELATED"/>
    <property type="match status" value="1"/>
</dbReference>
<evidence type="ECO:0000313" key="10">
    <source>
        <dbReference type="Proteomes" id="UP000539111"/>
    </source>
</evidence>
<dbReference type="EMBL" id="JACBZP010000001">
    <property type="protein sequence ID" value="NYI67686.1"/>
    <property type="molecule type" value="Genomic_DNA"/>
</dbReference>
<feature type="transmembrane region" description="Helical" evidence="7">
    <location>
        <begin position="351"/>
        <end position="371"/>
    </location>
</feature>
<dbReference type="Proteomes" id="UP000539111">
    <property type="component" value="Unassembled WGS sequence"/>
</dbReference>
<feature type="transmembrane region" description="Helical" evidence="7">
    <location>
        <begin position="12"/>
        <end position="36"/>
    </location>
</feature>
<feature type="transmembrane region" description="Helical" evidence="7">
    <location>
        <begin position="483"/>
        <end position="503"/>
    </location>
</feature>
<organism evidence="9 10">
    <name type="scientific">Spelaeicoccus albus</name>
    <dbReference type="NCBI Taxonomy" id="1280376"/>
    <lineage>
        <taxon>Bacteria</taxon>
        <taxon>Bacillati</taxon>
        <taxon>Actinomycetota</taxon>
        <taxon>Actinomycetes</taxon>
        <taxon>Micrococcales</taxon>
        <taxon>Brevibacteriaceae</taxon>
        <taxon>Spelaeicoccus</taxon>
    </lineage>
</organism>
<accession>A0A7Z0IHK5</accession>
<feature type="domain" description="ABC3 transporter permease C-terminal" evidence="8">
    <location>
        <begin position="260"/>
        <end position="379"/>
    </location>
</feature>
<feature type="transmembrane region" description="Helical" evidence="7">
    <location>
        <begin position="309"/>
        <end position="331"/>
    </location>
</feature>
<evidence type="ECO:0000256" key="5">
    <source>
        <dbReference type="ARBA" id="ARBA00023136"/>
    </source>
</evidence>
<dbReference type="AlphaFoldDB" id="A0A7Z0IHK5"/>
<comment type="similarity">
    <text evidence="6">Belongs to the ABC-4 integral membrane protein family.</text>
</comment>
<feature type="transmembrane region" description="Helical" evidence="7">
    <location>
        <begin position="739"/>
        <end position="765"/>
    </location>
</feature>
<keyword evidence="4 7" id="KW-1133">Transmembrane helix</keyword>
<reference evidence="9 10" key="1">
    <citation type="submission" date="2020-07" db="EMBL/GenBank/DDBJ databases">
        <title>Sequencing the genomes of 1000 actinobacteria strains.</title>
        <authorList>
            <person name="Klenk H.-P."/>
        </authorList>
    </citation>
    <scope>NUCLEOTIDE SEQUENCE [LARGE SCALE GENOMIC DNA]</scope>
    <source>
        <strain evidence="9 10">DSM 26341</strain>
    </source>
</reference>
<evidence type="ECO:0000313" key="9">
    <source>
        <dbReference type="EMBL" id="NYI67686.1"/>
    </source>
</evidence>
<feature type="transmembrane region" description="Helical" evidence="7">
    <location>
        <begin position="431"/>
        <end position="451"/>
    </location>
</feature>
<feature type="transmembrane region" description="Helical" evidence="7">
    <location>
        <begin position="690"/>
        <end position="718"/>
    </location>
</feature>
<dbReference type="GO" id="GO:0022857">
    <property type="term" value="F:transmembrane transporter activity"/>
    <property type="evidence" value="ECO:0007669"/>
    <property type="project" value="TreeGrafter"/>
</dbReference>
<proteinExistence type="inferred from homology"/>
<evidence type="ECO:0000256" key="4">
    <source>
        <dbReference type="ARBA" id="ARBA00022989"/>
    </source>
</evidence>
<feature type="domain" description="ABC3 transporter permease C-terminal" evidence="8">
    <location>
        <begin position="697"/>
        <end position="815"/>
    </location>
</feature>
<dbReference type="InterPro" id="IPR050250">
    <property type="entry name" value="Macrolide_Exporter_MacB"/>
</dbReference>
<comment type="caution">
    <text evidence="9">The sequence shown here is derived from an EMBL/GenBank/DDBJ whole genome shotgun (WGS) entry which is preliminary data.</text>
</comment>
<feature type="transmembrane region" description="Helical" evidence="7">
    <location>
        <begin position="253"/>
        <end position="282"/>
    </location>
</feature>
<sequence>MKTATWAQIRAGAPRLIASSIAIILSVGFVVGTLALSASFNKTIATAVAAPLEHASVQVKGDRPAKDLAAVRGADHVKAADAVRQSYVGARIDGQRTNAEITSLPDKELRWQKLESGTWPSTPKQITLDKSSAANFHAKVGSTITVMKTTIDRRAQSVNETPVRVTVSGITENAGSVLSAGMVTATMTDAGRSSLDRDPAVNGILVASDGASDSAVSASVSHALDKAGLDASVQTHDQALDASVKQVTGNSDLLTMVVLVFATISLFVAAIVIANTFAVLVAQRTRELALLRCVGASKSQVRRSVYTEAFTTGFLASVIGVLAGYGLAAGVAALSSTGSTGIGLTAPSPNIAHIAIGIVAGVVVTMVAAMMPARRATKVRPVAAMRPVDSVPASSHAGVVRLCIAAVLIAGGSALLVAGALGAGLAAGLPGGVICFVGVLLASSLLVPLAVRGVGSLIAFTGVPGRLAAANAIRNPGRTATTAAALLIGVTLVTTVMVGATSVRGSLVSEVNDKRPVDLIVSTDHGMTAAQTASIRGADHVRDSTVVHGDRQKVGDSHLTLLGLETGTLDRVVHSDKLTPGNSQVIVNPGTAEQLHVQDGDSVPVGPEQRDLTVDVKSQAPDGSALVTAGTLHAMDADAPATQVWLRIDPSLSASDIQDMSSSITKDVPDANVSGGAAERAAYGQVISTMMLVVVGLLAIAVVIALVGVGNTLALSVMERRRESALLRAMGLTKGQLRGMLGLESILVAAVAALLGIGFGVFYGWAGTGAITSSSDLPTLLVIPWGQFGIVLAVAVLAGLIASILPARRATKLTPVEGMSMD</sequence>
<dbReference type="GO" id="GO:0005886">
    <property type="term" value="C:plasma membrane"/>
    <property type="evidence" value="ECO:0007669"/>
    <property type="project" value="UniProtKB-SubCell"/>
</dbReference>
<comment type="subcellular location">
    <subcellularLocation>
        <location evidence="1">Cell membrane</location>
        <topology evidence="1">Multi-pass membrane protein</topology>
    </subcellularLocation>
</comment>
<keyword evidence="3 7" id="KW-0812">Transmembrane</keyword>
<keyword evidence="10" id="KW-1185">Reference proteome</keyword>
<evidence type="ECO:0000256" key="2">
    <source>
        <dbReference type="ARBA" id="ARBA00022475"/>
    </source>
</evidence>
<protein>
    <submittedName>
        <fullName evidence="9">Putative ABC transport system permease protein</fullName>
    </submittedName>
</protein>
<feature type="transmembrane region" description="Helical" evidence="7">
    <location>
        <begin position="785"/>
        <end position="805"/>
    </location>
</feature>
<evidence type="ECO:0000256" key="1">
    <source>
        <dbReference type="ARBA" id="ARBA00004651"/>
    </source>
</evidence>
<evidence type="ECO:0000256" key="6">
    <source>
        <dbReference type="ARBA" id="ARBA00038076"/>
    </source>
</evidence>
<name>A0A7Z0IHK5_9MICO</name>
<keyword evidence="5 7" id="KW-0472">Membrane</keyword>
<dbReference type="RefSeq" id="WP_179427829.1">
    <property type="nucleotide sequence ID" value="NZ_JACBZP010000001.1"/>
</dbReference>
<evidence type="ECO:0000259" key="8">
    <source>
        <dbReference type="Pfam" id="PF02687"/>
    </source>
</evidence>
<dbReference type="Pfam" id="PF02687">
    <property type="entry name" value="FtsX"/>
    <property type="match status" value="2"/>
</dbReference>
<feature type="transmembrane region" description="Helical" evidence="7">
    <location>
        <begin position="402"/>
        <end position="425"/>
    </location>
</feature>
<evidence type="ECO:0000256" key="7">
    <source>
        <dbReference type="SAM" id="Phobius"/>
    </source>
</evidence>
<dbReference type="InterPro" id="IPR003838">
    <property type="entry name" value="ABC3_permease_C"/>
</dbReference>
<keyword evidence="2" id="KW-1003">Cell membrane</keyword>
<evidence type="ECO:0000256" key="3">
    <source>
        <dbReference type="ARBA" id="ARBA00022692"/>
    </source>
</evidence>
<gene>
    <name evidence="9" type="ORF">BJY26_001992</name>
</gene>
<dbReference type="PANTHER" id="PTHR30572:SF4">
    <property type="entry name" value="ABC TRANSPORTER PERMEASE YTRF"/>
    <property type="match status" value="1"/>
</dbReference>